<feature type="transmembrane region" description="Helical" evidence="2">
    <location>
        <begin position="37"/>
        <end position="59"/>
    </location>
</feature>
<keyword evidence="4" id="KW-1185">Reference proteome</keyword>
<evidence type="ECO:0008006" key="5">
    <source>
        <dbReference type="Google" id="ProtNLM"/>
    </source>
</evidence>
<keyword evidence="2" id="KW-0472">Membrane</keyword>
<dbReference type="AlphaFoldDB" id="A0A0D1XQ25"/>
<feature type="region of interest" description="Disordered" evidence="1">
    <location>
        <begin position="159"/>
        <end position="411"/>
    </location>
</feature>
<sequence>MAPSLRQFLRRDLPKGNGDVKLGTGQVPGNSFNNAGFLALFAIIGGFMVLAAIYFFFIAKNGGFKRITKDDWEDYKSTVLRRKGPDGKTLSNATKSTKLGGGSVVPKWAKSDYTRSTESSYDDGEMREVEEGRGYRNIRQTSRHDPELAAYKHEKAAKVGGINTSMHGSQWDYSNTDRSDVTPAPAVDKKELKRAEKERRAREKAEQKEAARLEKEQRKQQKKSKATESEAGDRQAPRRSQPSAAYSFQQGDDAESSVYTAPRSEAQTRHTQSSIRQVSYYESYRPGATQLPPLREQPTPAPSQRSGDGGRRSHRASRESMSHASSSRQGSPRKQHRSGAPRSDYSGSSDTGTKVYEHHIPGLSKGEVGVEDSVSQVGARRHRQPPPSASSGYRRGGAGRARGDSLSESDI</sequence>
<protein>
    <recommendedName>
        <fullName evidence="5">Endosomal spry domain-containing protein</fullName>
    </recommendedName>
</protein>
<feature type="compositionally biased region" description="Basic and acidic residues" evidence="1">
    <location>
        <begin position="187"/>
        <end position="236"/>
    </location>
</feature>
<evidence type="ECO:0000256" key="2">
    <source>
        <dbReference type="SAM" id="Phobius"/>
    </source>
</evidence>
<proteinExistence type="predicted"/>
<dbReference type="RefSeq" id="XP_016214545.1">
    <property type="nucleotide sequence ID" value="XM_016357753.1"/>
</dbReference>
<dbReference type="HOGENOM" id="CLU_043682_0_0_1"/>
<evidence type="ECO:0000313" key="3">
    <source>
        <dbReference type="EMBL" id="KIW04676.1"/>
    </source>
</evidence>
<accession>A0A0D1XQ25</accession>
<evidence type="ECO:0000256" key="1">
    <source>
        <dbReference type="SAM" id="MobiDB-lite"/>
    </source>
</evidence>
<gene>
    <name evidence="3" type="ORF">PV09_04412</name>
</gene>
<dbReference type="OrthoDB" id="5393404at2759"/>
<dbReference type="EMBL" id="KN847540">
    <property type="protein sequence ID" value="KIW04676.1"/>
    <property type="molecule type" value="Genomic_DNA"/>
</dbReference>
<dbReference type="VEuPathDB" id="FungiDB:PV09_04412"/>
<organism evidence="3 4">
    <name type="scientific">Verruconis gallopava</name>
    <dbReference type="NCBI Taxonomy" id="253628"/>
    <lineage>
        <taxon>Eukaryota</taxon>
        <taxon>Fungi</taxon>
        <taxon>Dikarya</taxon>
        <taxon>Ascomycota</taxon>
        <taxon>Pezizomycotina</taxon>
        <taxon>Dothideomycetes</taxon>
        <taxon>Pleosporomycetidae</taxon>
        <taxon>Venturiales</taxon>
        <taxon>Sympoventuriaceae</taxon>
        <taxon>Verruconis</taxon>
    </lineage>
</organism>
<feature type="compositionally biased region" description="Polar residues" evidence="1">
    <location>
        <begin position="238"/>
        <end position="250"/>
    </location>
</feature>
<feature type="compositionally biased region" description="Basic and acidic residues" evidence="1">
    <location>
        <begin position="124"/>
        <end position="134"/>
    </location>
</feature>
<dbReference type="GeneID" id="27312385"/>
<dbReference type="InParanoid" id="A0A0D1XQ25"/>
<feature type="compositionally biased region" description="Polar residues" evidence="1">
    <location>
        <begin position="162"/>
        <end position="174"/>
    </location>
</feature>
<name>A0A0D1XQ25_9PEZI</name>
<dbReference type="STRING" id="253628.A0A0D1XQ25"/>
<dbReference type="Proteomes" id="UP000053259">
    <property type="component" value="Unassembled WGS sequence"/>
</dbReference>
<evidence type="ECO:0000313" key="4">
    <source>
        <dbReference type="Proteomes" id="UP000053259"/>
    </source>
</evidence>
<feature type="compositionally biased region" description="Basic and acidic residues" evidence="1">
    <location>
        <begin position="308"/>
        <end position="321"/>
    </location>
</feature>
<keyword evidence="2" id="KW-1133">Transmembrane helix</keyword>
<keyword evidence="2" id="KW-0812">Transmembrane</keyword>
<reference evidence="3 4" key="1">
    <citation type="submission" date="2015-01" db="EMBL/GenBank/DDBJ databases">
        <title>The Genome Sequence of Ochroconis gallopava CBS43764.</title>
        <authorList>
            <consortium name="The Broad Institute Genomics Platform"/>
            <person name="Cuomo C."/>
            <person name="de Hoog S."/>
            <person name="Gorbushina A."/>
            <person name="Stielow B."/>
            <person name="Teixiera M."/>
            <person name="Abouelleil A."/>
            <person name="Chapman S.B."/>
            <person name="Priest M."/>
            <person name="Young S.K."/>
            <person name="Wortman J."/>
            <person name="Nusbaum C."/>
            <person name="Birren B."/>
        </authorList>
    </citation>
    <scope>NUCLEOTIDE SEQUENCE [LARGE SCALE GENOMIC DNA]</scope>
    <source>
        <strain evidence="3 4">CBS 43764</strain>
    </source>
</reference>
<feature type="region of interest" description="Disordered" evidence="1">
    <location>
        <begin position="115"/>
        <end position="147"/>
    </location>
</feature>